<dbReference type="InterPro" id="IPR010982">
    <property type="entry name" value="Lambda_DNA-bd_dom_sf"/>
</dbReference>
<dbReference type="Gene3D" id="1.10.260.40">
    <property type="entry name" value="lambda repressor-like DNA-binding domains"/>
    <property type="match status" value="1"/>
</dbReference>
<proteinExistence type="predicted"/>
<reference evidence="3" key="1">
    <citation type="journal article" date="2019" name="Int. J. Syst. Evol. Microbiol.">
        <title>The Global Catalogue of Microorganisms (GCM) 10K type strain sequencing project: providing services to taxonomists for standard genome sequencing and annotation.</title>
        <authorList>
            <consortium name="The Broad Institute Genomics Platform"/>
            <consortium name="The Broad Institute Genome Sequencing Center for Infectious Disease"/>
            <person name="Wu L."/>
            <person name="Ma J."/>
        </authorList>
    </citation>
    <scope>NUCLEOTIDE SEQUENCE [LARGE SCALE GENOMIC DNA]</scope>
    <source>
        <strain evidence="3">CCUG 53903</strain>
    </source>
</reference>
<protein>
    <recommendedName>
        <fullName evidence="4">Helix-turn-helix protein</fullName>
    </recommendedName>
</protein>
<organism evidence="2 3">
    <name type="scientific">Nonomuraea insulae</name>
    <dbReference type="NCBI Taxonomy" id="1616787"/>
    <lineage>
        <taxon>Bacteria</taxon>
        <taxon>Bacillati</taxon>
        <taxon>Actinomycetota</taxon>
        <taxon>Actinomycetes</taxon>
        <taxon>Streptosporangiales</taxon>
        <taxon>Streptosporangiaceae</taxon>
        <taxon>Nonomuraea</taxon>
    </lineage>
</organism>
<sequence>MSVRAIGDMERGISRGPQRRTVQALAEALRLDDEQRAELAEAAKAGRPRPSGPGGGAVGEPGGAVAAV</sequence>
<dbReference type="EMBL" id="JBHSPA010000097">
    <property type="protein sequence ID" value="MFC5833828.1"/>
    <property type="molecule type" value="Genomic_DNA"/>
</dbReference>
<comment type="caution">
    <text evidence="2">The sequence shown here is derived from an EMBL/GenBank/DDBJ whole genome shotgun (WGS) entry which is preliminary data.</text>
</comment>
<dbReference type="Proteomes" id="UP001596058">
    <property type="component" value="Unassembled WGS sequence"/>
</dbReference>
<evidence type="ECO:0000313" key="2">
    <source>
        <dbReference type="EMBL" id="MFC5833828.1"/>
    </source>
</evidence>
<evidence type="ECO:0000313" key="3">
    <source>
        <dbReference type="Proteomes" id="UP001596058"/>
    </source>
</evidence>
<feature type="region of interest" description="Disordered" evidence="1">
    <location>
        <begin position="38"/>
        <end position="68"/>
    </location>
</feature>
<keyword evidence="3" id="KW-1185">Reference proteome</keyword>
<evidence type="ECO:0008006" key="4">
    <source>
        <dbReference type="Google" id="ProtNLM"/>
    </source>
</evidence>
<feature type="compositionally biased region" description="Gly residues" evidence="1">
    <location>
        <begin position="52"/>
        <end position="62"/>
    </location>
</feature>
<feature type="region of interest" description="Disordered" evidence="1">
    <location>
        <begin position="1"/>
        <end position="21"/>
    </location>
</feature>
<evidence type="ECO:0000256" key="1">
    <source>
        <dbReference type="SAM" id="MobiDB-lite"/>
    </source>
</evidence>
<gene>
    <name evidence="2" type="ORF">ACFPZ3_59150</name>
</gene>
<name>A0ABW1D9H8_9ACTN</name>
<dbReference type="RefSeq" id="WP_379523243.1">
    <property type="nucleotide sequence ID" value="NZ_JBHSPA010000097.1"/>
</dbReference>
<accession>A0ABW1D9H8</accession>